<evidence type="ECO:0000313" key="2">
    <source>
        <dbReference type="Proteomes" id="UP000219338"/>
    </source>
</evidence>
<accession>A0A284QSP1</accession>
<keyword evidence="2" id="KW-1185">Reference proteome</keyword>
<dbReference type="EMBL" id="FUEG01000002">
    <property type="protein sequence ID" value="SJK99504.1"/>
    <property type="molecule type" value="Genomic_DNA"/>
</dbReference>
<sequence>MIASTGSTVKGPRTSVLAGRRRVHGRTGFMVACRVRIRFLFDLDFGTFFVSHSVLCLHLTFLTRTRVFSCTNSAYLVPSTHTPSFGVAFPRARCTRRQPLRTVDCWHEEFQGGEHLVETEGNICWSLRKTQDFWPLFAFKISLRPSSLSCPLSFILSQRPQLCRRRSDYRVRLGEDVDRSIPRSDLGALFLRNHARPERPSDAFAAPQTMIKEDGDDNLEYCGWSRMGGTYLVSGEWWMGREVQTQHGFPG</sequence>
<organism evidence="1 2">
    <name type="scientific">Armillaria ostoyae</name>
    <name type="common">Armillaria root rot fungus</name>
    <dbReference type="NCBI Taxonomy" id="47428"/>
    <lineage>
        <taxon>Eukaryota</taxon>
        <taxon>Fungi</taxon>
        <taxon>Dikarya</taxon>
        <taxon>Basidiomycota</taxon>
        <taxon>Agaricomycotina</taxon>
        <taxon>Agaricomycetes</taxon>
        <taxon>Agaricomycetidae</taxon>
        <taxon>Agaricales</taxon>
        <taxon>Marasmiineae</taxon>
        <taxon>Physalacriaceae</taxon>
        <taxon>Armillaria</taxon>
    </lineage>
</organism>
<name>A0A284QSP1_ARMOS</name>
<dbReference type="Proteomes" id="UP000219338">
    <property type="component" value="Unassembled WGS sequence"/>
</dbReference>
<dbReference type="AlphaFoldDB" id="A0A284QSP1"/>
<protein>
    <submittedName>
        <fullName evidence="1">Uncharacterized protein</fullName>
    </submittedName>
</protein>
<evidence type="ECO:0000313" key="1">
    <source>
        <dbReference type="EMBL" id="SJK99504.1"/>
    </source>
</evidence>
<reference evidence="2" key="1">
    <citation type="journal article" date="2017" name="Nat. Ecol. Evol.">
        <title>Genome expansion and lineage-specific genetic innovations in the forest pathogenic fungi Armillaria.</title>
        <authorList>
            <person name="Sipos G."/>
            <person name="Prasanna A.N."/>
            <person name="Walter M.C."/>
            <person name="O'Connor E."/>
            <person name="Balint B."/>
            <person name="Krizsan K."/>
            <person name="Kiss B."/>
            <person name="Hess J."/>
            <person name="Varga T."/>
            <person name="Slot J."/>
            <person name="Riley R."/>
            <person name="Boka B."/>
            <person name="Rigling D."/>
            <person name="Barry K."/>
            <person name="Lee J."/>
            <person name="Mihaltcheva S."/>
            <person name="LaButti K."/>
            <person name="Lipzen A."/>
            <person name="Waldron R."/>
            <person name="Moloney N.M."/>
            <person name="Sperisen C."/>
            <person name="Kredics L."/>
            <person name="Vagvoelgyi C."/>
            <person name="Patrignani A."/>
            <person name="Fitzpatrick D."/>
            <person name="Nagy I."/>
            <person name="Doyle S."/>
            <person name="Anderson J.B."/>
            <person name="Grigoriev I.V."/>
            <person name="Gueldener U."/>
            <person name="Muensterkoetter M."/>
            <person name="Nagy L.G."/>
        </authorList>
    </citation>
    <scope>NUCLEOTIDE SEQUENCE [LARGE SCALE GENOMIC DNA]</scope>
    <source>
        <strain evidence="2">C18/9</strain>
    </source>
</reference>
<gene>
    <name evidence="1" type="ORF">ARMOST_02808</name>
</gene>
<proteinExistence type="predicted"/>